<dbReference type="Proteomes" id="UP001215151">
    <property type="component" value="Unassembled WGS sequence"/>
</dbReference>
<evidence type="ECO:0000313" key="4">
    <source>
        <dbReference type="EMBL" id="KAJ8487589.1"/>
    </source>
</evidence>
<dbReference type="SUPFAM" id="SSF53474">
    <property type="entry name" value="alpha/beta-Hydrolases"/>
    <property type="match status" value="1"/>
</dbReference>
<organism evidence="4 5">
    <name type="scientific">Trametes cubensis</name>
    <dbReference type="NCBI Taxonomy" id="1111947"/>
    <lineage>
        <taxon>Eukaryota</taxon>
        <taxon>Fungi</taxon>
        <taxon>Dikarya</taxon>
        <taxon>Basidiomycota</taxon>
        <taxon>Agaricomycotina</taxon>
        <taxon>Agaricomycetes</taxon>
        <taxon>Polyporales</taxon>
        <taxon>Polyporaceae</taxon>
        <taxon>Trametes</taxon>
    </lineage>
</organism>
<keyword evidence="5" id="KW-1185">Reference proteome</keyword>
<evidence type="ECO:0000259" key="3">
    <source>
        <dbReference type="Pfam" id="PF07859"/>
    </source>
</evidence>
<evidence type="ECO:0000313" key="5">
    <source>
        <dbReference type="Proteomes" id="UP001215151"/>
    </source>
</evidence>
<proteinExistence type="predicted"/>
<dbReference type="InterPro" id="IPR029058">
    <property type="entry name" value="AB_hydrolase_fold"/>
</dbReference>
<comment type="caution">
    <text evidence="4">The sequence shown here is derived from an EMBL/GenBank/DDBJ whole genome shotgun (WGS) entry which is preliminary data.</text>
</comment>
<evidence type="ECO:0000256" key="1">
    <source>
        <dbReference type="ARBA" id="ARBA00022801"/>
    </source>
</evidence>
<dbReference type="GO" id="GO:0016787">
    <property type="term" value="F:hydrolase activity"/>
    <property type="evidence" value="ECO:0007669"/>
    <property type="project" value="UniProtKB-KW"/>
</dbReference>
<dbReference type="AlphaFoldDB" id="A0AAD7TWI0"/>
<keyword evidence="1" id="KW-0378">Hydrolase</keyword>
<dbReference type="PANTHER" id="PTHR48081">
    <property type="entry name" value="AB HYDROLASE SUPERFAMILY PROTEIN C4A8.06C"/>
    <property type="match status" value="1"/>
</dbReference>
<evidence type="ECO:0000256" key="2">
    <source>
        <dbReference type="SAM" id="MobiDB-lite"/>
    </source>
</evidence>
<dbReference type="Pfam" id="PF07859">
    <property type="entry name" value="Abhydrolase_3"/>
    <property type="match status" value="1"/>
</dbReference>
<accession>A0AAD7TWI0</accession>
<name>A0AAD7TWI0_9APHY</name>
<gene>
    <name evidence="4" type="ORF">ONZ51_g4071</name>
</gene>
<dbReference type="EMBL" id="JAPEVG010000076">
    <property type="protein sequence ID" value="KAJ8487589.1"/>
    <property type="molecule type" value="Genomic_DNA"/>
</dbReference>
<protein>
    <recommendedName>
        <fullName evidence="3">Alpha/beta hydrolase fold-3 domain-containing protein</fullName>
    </recommendedName>
</protein>
<dbReference type="InterPro" id="IPR013094">
    <property type="entry name" value="AB_hydrolase_3"/>
</dbReference>
<feature type="compositionally biased region" description="Polar residues" evidence="2">
    <location>
        <begin position="18"/>
        <end position="34"/>
    </location>
</feature>
<sequence length="326" mass="36014">MKPMLRLVDRLRRKTKEPSPSSLTSPNATESEAVTQVENIPAVPVDFVSDEMRTWMREAGVALDSVDGVWWHLRGDDQGDELAQAQCGEGYVGLQFHGGGYTLGSAKDVRSGFARIPRGLVERRICSCVLSLEYTLVTNENSDNNRSFPLQILEALSAYRHLVDILKIPNHRIIIIGDSAGAHLAIALQRYLLESKRLPSPQGLLLLSPWCDLSADADRVRGLLGPKSAQDVTTPYFSPALHSPPPQWPATMVYSGALEAFAPSIAALVSKLRDAGTEVAFYEAPHILPRYSHDFLIFATVEGAWPDEVHECWTRTKAWVDTLRSA</sequence>
<dbReference type="Gene3D" id="3.40.50.1820">
    <property type="entry name" value="alpha/beta hydrolase"/>
    <property type="match status" value="1"/>
</dbReference>
<feature type="domain" description="Alpha/beta hydrolase fold-3" evidence="3">
    <location>
        <begin position="94"/>
        <end position="285"/>
    </location>
</feature>
<feature type="region of interest" description="Disordered" evidence="2">
    <location>
        <begin position="12"/>
        <end position="34"/>
    </location>
</feature>
<dbReference type="PANTHER" id="PTHR48081:SF8">
    <property type="entry name" value="ALPHA_BETA HYDROLASE FOLD-3 DOMAIN-CONTAINING PROTEIN-RELATED"/>
    <property type="match status" value="1"/>
</dbReference>
<dbReference type="InterPro" id="IPR050300">
    <property type="entry name" value="GDXG_lipolytic_enzyme"/>
</dbReference>
<reference evidence="4" key="1">
    <citation type="submission" date="2022-11" db="EMBL/GenBank/DDBJ databases">
        <title>Genome Sequence of Cubamyces cubensis.</title>
        <authorList>
            <person name="Buettner E."/>
        </authorList>
    </citation>
    <scope>NUCLEOTIDE SEQUENCE</scope>
    <source>
        <strain evidence="4">MPL-01</strain>
    </source>
</reference>